<dbReference type="Proteomes" id="UP000053732">
    <property type="component" value="Unassembled WGS sequence"/>
</dbReference>
<keyword evidence="2" id="KW-1185">Reference proteome</keyword>
<dbReference type="EMBL" id="HG793135">
    <property type="protein sequence ID" value="CRL18609.1"/>
    <property type="molecule type" value="Genomic_DNA"/>
</dbReference>
<sequence length="160" mass="18546">MATLPEMQPLVKGGHARMPDRLRSTLFRRQYPVYLTVPSFLRQPTPQSPRQIHQTMDGSFQNFYAFNYLLKGLGMHQTWITAVDLRKLFEKYGAYPHGNFLLLCSHYNRKHLRGIMSDPGNSDFTFTVTMESFDRDDPTIDIFEDPHNALNLGDLPKLLL</sequence>
<name>A0A0G4NXE5_PENC3</name>
<reference evidence="1 2" key="1">
    <citation type="journal article" date="2014" name="Nat. Commun.">
        <title>Multiple recent horizontal transfers of a large genomic region in cheese making fungi.</title>
        <authorList>
            <person name="Cheeseman K."/>
            <person name="Ropars J."/>
            <person name="Renault P."/>
            <person name="Dupont J."/>
            <person name="Gouzy J."/>
            <person name="Branca A."/>
            <person name="Abraham A.L."/>
            <person name="Ceppi M."/>
            <person name="Conseiller E."/>
            <person name="Debuchy R."/>
            <person name="Malagnac F."/>
            <person name="Goarin A."/>
            <person name="Silar P."/>
            <person name="Lacoste S."/>
            <person name="Sallet E."/>
            <person name="Bensimon A."/>
            <person name="Giraud T."/>
            <person name="Brygoo Y."/>
        </authorList>
    </citation>
    <scope>NUCLEOTIDE SEQUENCE [LARGE SCALE GENOMIC DNA]</scope>
    <source>
        <strain evidence="2">FM 013</strain>
    </source>
</reference>
<evidence type="ECO:0000313" key="1">
    <source>
        <dbReference type="EMBL" id="CRL18609.1"/>
    </source>
</evidence>
<protein>
    <submittedName>
        <fullName evidence="1">Str. FM013</fullName>
    </submittedName>
</protein>
<accession>A0A0G4NXE5</accession>
<evidence type="ECO:0000313" key="2">
    <source>
        <dbReference type="Proteomes" id="UP000053732"/>
    </source>
</evidence>
<proteinExistence type="predicted"/>
<organism evidence="1 2">
    <name type="scientific">Penicillium camemberti (strain FM 013)</name>
    <dbReference type="NCBI Taxonomy" id="1429867"/>
    <lineage>
        <taxon>Eukaryota</taxon>
        <taxon>Fungi</taxon>
        <taxon>Dikarya</taxon>
        <taxon>Ascomycota</taxon>
        <taxon>Pezizomycotina</taxon>
        <taxon>Eurotiomycetes</taxon>
        <taxon>Eurotiomycetidae</taxon>
        <taxon>Eurotiales</taxon>
        <taxon>Aspergillaceae</taxon>
        <taxon>Penicillium</taxon>
    </lineage>
</organism>
<dbReference type="STRING" id="1429867.A0A0G4NXE5"/>
<gene>
    <name evidence="1" type="ORF">PCAMFM013_S002g000479</name>
</gene>
<dbReference type="AlphaFoldDB" id="A0A0G4NXE5"/>